<evidence type="ECO:0000313" key="8">
    <source>
        <dbReference type="Proteomes" id="UP000694843"/>
    </source>
</evidence>
<dbReference type="Gene3D" id="3.50.50.60">
    <property type="entry name" value="FAD/NAD(P)-binding domain"/>
    <property type="match status" value="2"/>
</dbReference>
<accession>A0A8B7PJ51</accession>
<dbReference type="AlphaFoldDB" id="A0A8B7PJ51"/>
<evidence type="ECO:0000256" key="3">
    <source>
        <dbReference type="ARBA" id="ARBA00022630"/>
    </source>
</evidence>
<dbReference type="GO" id="GO:0050660">
    <property type="term" value="F:flavin adenine dinucleotide binding"/>
    <property type="evidence" value="ECO:0007669"/>
    <property type="project" value="InterPro"/>
</dbReference>
<comment type="similarity">
    <text evidence="2">Belongs to the GMC oxidoreductase family.</text>
</comment>
<organism evidence="8 9">
    <name type="scientific">Hyalella azteca</name>
    <name type="common">Amphipod</name>
    <dbReference type="NCBI Taxonomy" id="294128"/>
    <lineage>
        <taxon>Eukaryota</taxon>
        <taxon>Metazoa</taxon>
        <taxon>Ecdysozoa</taxon>
        <taxon>Arthropoda</taxon>
        <taxon>Crustacea</taxon>
        <taxon>Multicrustacea</taxon>
        <taxon>Malacostraca</taxon>
        <taxon>Eumalacostraca</taxon>
        <taxon>Peracarida</taxon>
        <taxon>Amphipoda</taxon>
        <taxon>Senticaudata</taxon>
        <taxon>Talitrida</taxon>
        <taxon>Talitroidea</taxon>
        <taxon>Hyalellidae</taxon>
        <taxon>Hyalella</taxon>
    </lineage>
</organism>
<feature type="binding site" evidence="5">
    <location>
        <position position="263"/>
    </location>
    <ligand>
        <name>FAD</name>
        <dbReference type="ChEBI" id="CHEBI:57692"/>
    </ligand>
</feature>
<dbReference type="PANTHER" id="PTHR11552">
    <property type="entry name" value="GLUCOSE-METHANOL-CHOLINE GMC OXIDOREDUCTASE"/>
    <property type="match status" value="1"/>
</dbReference>
<evidence type="ECO:0000259" key="6">
    <source>
        <dbReference type="Pfam" id="PF00732"/>
    </source>
</evidence>
<dbReference type="PIRSF" id="PIRSF000137">
    <property type="entry name" value="Alcohol_oxidase"/>
    <property type="match status" value="1"/>
</dbReference>
<dbReference type="Pfam" id="PF00732">
    <property type="entry name" value="GMC_oxred_N"/>
    <property type="match status" value="1"/>
</dbReference>
<dbReference type="Gene3D" id="3.30.560.10">
    <property type="entry name" value="Glucose Oxidase, domain 3"/>
    <property type="match status" value="1"/>
</dbReference>
<feature type="binding site" evidence="5">
    <location>
        <position position="124"/>
    </location>
    <ligand>
        <name>FAD</name>
        <dbReference type="ChEBI" id="CHEBI:57692"/>
    </ligand>
</feature>
<evidence type="ECO:0000259" key="7">
    <source>
        <dbReference type="Pfam" id="PF05199"/>
    </source>
</evidence>
<gene>
    <name evidence="9" type="primary">LOC108681662</name>
</gene>
<dbReference type="InterPro" id="IPR007867">
    <property type="entry name" value="GMC_OxRtase_C"/>
</dbReference>
<dbReference type="SUPFAM" id="SSF51905">
    <property type="entry name" value="FAD/NAD(P)-binding domain"/>
    <property type="match status" value="1"/>
</dbReference>
<dbReference type="GO" id="GO:0016614">
    <property type="term" value="F:oxidoreductase activity, acting on CH-OH group of donors"/>
    <property type="evidence" value="ECO:0007669"/>
    <property type="project" value="InterPro"/>
</dbReference>
<dbReference type="GeneID" id="108681662"/>
<keyword evidence="8" id="KW-1185">Reference proteome</keyword>
<dbReference type="OrthoDB" id="269227at2759"/>
<evidence type="ECO:0000256" key="4">
    <source>
        <dbReference type="ARBA" id="ARBA00022827"/>
    </source>
</evidence>
<keyword evidence="4 5" id="KW-0274">FAD</keyword>
<sequence length="491" mass="54487">MADKTSSALATLFIQLIRMMGHILMGDTSFKVDLRLQSPVYDFIVVGAGSAGSAVAGRLSEEGRWTVLVLEAGGQPPPEVSVPGLSAFLLLEGHQTNWQFRTTPQRHAQMNYHNRANPYPRGHVIGGSSAINYLMWVRGNRRDFDRWAALGNPGWDYDSVLPYFKKLETYRGEVTNLTAPYHGFSGPQSVEKRRHATRLTEAYLKAGLELGYPTVDPSGPSQIGFSSPDVTSHDGVRISTADAYLRHALHTRPNLHVLAHAHVIKILFNKNRRAVGVRFMRDNKFYRKYFEPLYGKTGFNIGPMLAVPKSRGSVTLRSRNPYDAPLIDPNFLSHPEDARVFIKGIRFALQIGNTTAMRALGAKFYDMPLPGCTHHEYGSDPYWVCFARHMASTNYHPVGTCKMAPASDPMGVVDPRLRVRGVSGLRVADASIMPVIVAGNTNAAAIMIGEKAADIIKQDWLITSHNFLSETPESYASDNKNNLRFYRVSIG</sequence>
<reference evidence="9" key="1">
    <citation type="submission" date="2025-08" db="UniProtKB">
        <authorList>
            <consortium name="RefSeq"/>
        </authorList>
    </citation>
    <scope>IDENTIFICATION</scope>
    <source>
        <tissue evidence="9">Whole organism</tissue>
    </source>
</reference>
<dbReference type="InterPro" id="IPR012132">
    <property type="entry name" value="GMC_OxRdtase"/>
</dbReference>
<evidence type="ECO:0000313" key="9">
    <source>
        <dbReference type="RefSeq" id="XP_018026203.1"/>
    </source>
</evidence>
<comment type="cofactor">
    <cofactor evidence="1 5">
        <name>FAD</name>
        <dbReference type="ChEBI" id="CHEBI:57692"/>
    </cofactor>
</comment>
<name>A0A8B7PJ51_HYAAZ</name>
<dbReference type="PANTHER" id="PTHR11552:SF147">
    <property type="entry name" value="CHOLINE DEHYDROGENASE, MITOCHONDRIAL"/>
    <property type="match status" value="1"/>
</dbReference>
<dbReference type="InterPro" id="IPR000172">
    <property type="entry name" value="GMC_OxRdtase_N"/>
</dbReference>
<evidence type="ECO:0000256" key="5">
    <source>
        <dbReference type="PIRSR" id="PIRSR000137-2"/>
    </source>
</evidence>
<keyword evidence="3" id="KW-0285">Flavoprotein</keyword>
<dbReference type="SUPFAM" id="SSF54373">
    <property type="entry name" value="FAD-linked reductases, C-terminal domain"/>
    <property type="match status" value="1"/>
</dbReference>
<dbReference type="KEGG" id="hazt:108681662"/>
<protein>
    <submittedName>
        <fullName evidence="9">Glucose dehydrogenase [FAD, quinone]</fullName>
    </submittedName>
</protein>
<dbReference type="RefSeq" id="XP_018026203.1">
    <property type="nucleotide sequence ID" value="XM_018170714.2"/>
</dbReference>
<dbReference type="InterPro" id="IPR036188">
    <property type="entry name" value="FAD/NAD-bd_sf"/>
</dbReference>
<evidence type="ECO:0000256" key="1">
    <source>
        <dbReference type="ARBA" id="ARBA00001974"/>
    </source>
</evidence>
<dbReference type="Gene3D" id="3.30.410.40">
    <property type="match status" value="1"/>
</dbReference>
<evidence type="ECO:0000256" key="2">
    <source>
        <dbReference type="ARBA" id="ARBA00010790"/>
    </source>
</evidence>
<dbReference type="Proteomes" id="UP000694843">
    <property type="component" value="Unplaced"/>
</dbReference>
<feature type="domain" description="Glucose-methanol-choline oxidoreductase C-terminal" evidence="7">
    <location>
        <begin position="308"/>
        <end position="449"/>
    </location>
</feature>
<proteinExistence type="inferred from homology"/>
<dbReference type="Pfam" id="PF05199">
    <property type="entry name" value="GMC_oxred_C"/>
    <property type="match status" value="1"/>
</dbReference>
<dbReference type="OMA" id="MHEATEA"/>
<feature type="domain" description="Glucose-methanol-choline oxidoreductase N-terminal" evidence="6">
    <location>
        <begin position="41"/>
        <end position="285"/>
    </location>
</feature>